<accession>A0A8S9NPD4</accession>
<dbReference type="Proteomes" id="UP000712600">
    <property type="component" value="Unassembled WGS sequence"/>
</dbReference>
<gene>
    <name evidence="1" type="ORF">F2Q69_00003581</name>
</gene>
<name>A0A8S9NPD4_BRACR</name>
<dbReference type="EMBL" id="QGKX02001521">
    <property type="protein sequence ID" value="KAF3505566.1"/>
    <property type="molecule type" value="Genomic_DNA"/>
</dbReference>
<organism evidence="1 2">
    <name type="scientific">Brassica cretica</name>
    <name type="common">Mustard</name>
    <dbReference type="NCBI Taxonomy" id="69181"/>
    <lineage>
        <taxon>Eukaryota</taxon>
        <taxon>Viridiplantae</taxon>
        <taxon>Streptophyta</taxon>
        <taxon>Embryophyta</taxon>
        <taxon>Tracheophyta</taxon>
        <taxon>Spermatophyta</taxon>
        <taxon>Magnoliopsida</taxon>
        <taxon>eudicotyledons</taxon>
        <taxon>Gunneridae</taxon>
        <taxon>Pentapetalae</taxon>
        <taxon>rosids</taxon>
        <taxon>malvids</taxon>
        <taxon>Brassicales</taxon>
        <taxon>Brassicaceae</taxon>
        <taxon>Brassiceae</taxon>
        <taxon>Brassica</taxon>
    </lineage>
</organism>
<dbReference type="AlphaFoldDB" id="A0A8S9NPD4"/>
<evidence type="ECO:0000313" key="1">
    <source>
        <dbReference type="EMBL" id="KAF3505566.1"/>
    </source>
</evidence>
<protein>
    <submittedName>
        <fullName evidence="1">Uncharacterized protein</fullName>
    </submittedName>
</protein>
<comment type="caution">
    <text evidence="1">The sequence shown here is derived from an EMBL/GenBank/DDBJ whole genome shotgun (WGS) entry which is preliminary data.</text>
</comment>
<reference evidence="1" key="1">
    <citation type="submission" date="2019-12" db="EMBL/GenBank/DDBJ databases">
        <title>Genome sequencing and annotation of Brassica cretica.</title>
        <authorList>
            <person name="Studholme D.J."/>
            <person name="Sarris P."/>
        </authorList>
    </citation>
    <scope>NUCLEOTIDE SEQUENCE</scope>
    <source>
        <strain evidence="1">PFS-109/04</strain>
        <tissue evidence="1">Leaf</tissue>
    </source>
</reference>
<proteinExistence type="predicted"/>
<sequence length="60" mass="6671">MRKGYGPCPAVRDDIPFEESRVEDCGPLQRSHVMVELLKIEVKVGVLVSQLLLLPLIPSV</sequence>
<evidence type="ECO:0000313" key="2">
    <source>
        <dbReference type="Proteomes" id="UP000712600"/>
    </source>
</evidence>